<keyword evidence="1" id="KW-1133">Transmembrane helix</keyword>
<keyword evidence="3" id="KW-1185">Reference proteome</keyword>
<feature type="transmembrane region" description="Helical" evidence="1">
    <location>
        <begin position="26"/>
        <end position="47"/>
    </location>
</feature>
<comment type="caution">
    <text evidence="2">The sequence shown here is derived from an EMBL/GenBank/DDBJ whole genome shotgun (WGS) entry which is preliminary data.</text>
</comment>
<organism evidence="2 3">
    <name type="scientific">Orbilia ellipsospora</name>
    <dbReference type="NCBI Taxonomy" id="2528407"/>
    <lineage>
        <taxon>Eukaryota</taxon>
        <taxon>Fungi</taxon>
        <taxon>Dikarya</taxon>
        <taxon>Ascomycota</taxon>
        <taxon>Pezizomycotina</taxon>
        <taxon>Orbiliomycetes</taxon>
        <taxon>Orbiliales</taxon>
        <taxon>Orbiliaceae</taxon>
        <taxon>Orbilia</taxon>
    </lineage>
</organism>
<protein>
    <submittedName>
        <fullName evidence="2">Uncharacterized protein</fullName>
    </submittedName>
</protein>
<evidence type="ECO:0000313" key="2">
    <source>
        <dbReference type="EMBL" id="KAK6525459.1"/>
    </source>
</evidence>
<gene>
    <name evidence="2" type="ORF">TWF694_005595</name>
</gene>
<evidence type="ECO:0000256" key="1">
    <source>
        <dbReference type="SAM" id="Phobius"/>
    </source>
</evidence>
<keyword evidence="1" id="KW-0472">Membrane</keyword>
<sequence>MTLDPNPLLSQDSEVTLIHPTIADKLINYLIIFALLLVLETIWQAVLKPHYFPAHQRTTTGIIPRIVIHSPEGQNQFQAVLQQQNSGGLEVEKYYVSEEEMRIITANTLMAMEEGRVKIERGGWD</sequence>
<dbReference type="AlphaFoldDB" id="A0AAV9WUM8"/>
<dbReference type="EMBL" id="JAVHJO010000017">
    <property type="protein sequence ID" value="KAK6525459.1"/>
    <property type="molecule type" value="Genomic_DNA"/>
</dbReference>
<proteinExistence type="predicted"/>
<reference evidence="2 3" key="1">
    <citation type="submission" date="2019-10" db="EMBL/GenBank/DDBJ databases">
        <authorList>
            <person name="Palmer J.M."/>
        </authorList>
    </citation>
    <scope>NUCLEOTIDE SEQUENCE [LARGE SCALE GENOMIC DNA]</scope>
    <source>
        <strain evidence="2 3">TWF694</strain>
    </source>
</reference>
<accession>A0AAV9WUM8</accession>
<keyword evidence="1" id="KW-0812">Transmembrane</keyword>
<evidence type="ECO:0000313" key="3">
    <source>
        <dbReference type="Proteomes" id="UP001365542"/>
    </source>
</evidence>
<dbReference type="Proteomes" id="UP001365542">
    <property type="component" value="Unassembled WGS sequence"/>
</dbReference>
<name>A0AAV9WUM8_9PEZI</name>